<organism evidence="5 6">
    <name type="scientific">Dictyostelium firmibasis</name>
    <dbReference type="NCBI Taxonomy" id="79012"/>
    <lineage>
        <taxon>Eukaryota</taxon>
        <taxon>Amoebozoa</taxon>
        <taxon>Evosea</taxon>
        <taxon>Eumycetozoa</taxon>
        <taxon>Dictyostelia</taxon>
        <taxon>Dictyosteliales</taxon>
        <taxon>Dictyosteliaceae</taxon>
        <taxon>Dictyostelium</taxon>
    </lineage>
</organism>
<feature type="region of interest" description="Disordered" evidence="3">
    <location>
        <begin position="635"/>
        <end position="681"/>
    </location>
</feature>
<feature type="compositionally biased region" description="Low complexity" evidence="3">
    <location>
        <begin position="644"/>
        <end position="666"/>
    </location>
</feature>
<keyword evidence="2" id="KW-0175">Coiled coil</keyword>
<feature type="coiled-coil region" evidence="2">
    <location>
        <begin position="184"/>
        <end position="239"/>
    </location>
</feature>
<dbReference type="SUPFAM" id="SSF103657">
    <property type="entry name" value="BAR/IMD domain-like"/>
    <property type="match status" value="1"/>
</dbReference>
<feature type="domain" description="Ras-GAP" evidence="4">
    <location>
        <begin position="363"/>
        <end position="546"/>
    </location>
</feature>
<dbReference type="PANTHER" id="PTHR10194:SF75">
    <property type="entry name" value="RASGTPASE-ACTIVATING PROTEIN"/>
    <property type="match status" value="1"/>
</dbReference>
<name>A0AAN7YNT4_9MYCE</name>
<dbReference type="PROSITE" id="PS50018">
    <property type="entry name" value="RAS_GTPASE_ACTIV_2"/>
    <property type="match status" value="1"/>
</dbReference>
<dbReference type="InterPro" id="IPR027267">
    <property type="entry name" value="AH/BAR_dom_sf"/>
</dbReference>
<keyword evidence="6" id="KW-1185">Reference proteome</keyword>
<accession>A0AAN7YNT4</accession>
<dbReference type="InterPro" id="IPR001936">
    <property type="entry name" value="RasGAP_dom"/>
</dbReference>
<dbReference type="CDD" id="cd04519">
    <property type="entry name" value="RasGAP"/>
    <property type="match status" value="1"/>
</dbReference>
<protein>
    <recommendedName>
        <fullName evidence="4">Ras-GAP domain-containing protein</fullName>
    </recommendedName>
</protein>
<dbReference type="GO" id="GO:0005096">
    <property type="term" value="F:GTPase activator activity"/>
    <property type="evidence" value="ECO:0007669"/>
    <property type="project" value="UniProtKB-KW"/>
</dbReference>
<dbReference type="Gene3D" id="1.20.1270.60">
    <property type="entry name" value="Arfaptin homology (AH) domain/BAR domain"/>
    <property type="match status" value="1"/>
</dbReference>
<evidence type="ECO:0000256" key="1">
    <source>
        <dbReference type="ARBA" id="ARBA00022468"/>
    </source>
</evidence>
<evidence type="ECO:0000256" key="2">
    <source>
        <dbReference type="SAM" id="Coils"/>
    </source>
</evidence>
<feature type="compositionally biased region" description="Polar residues" evidence="3">
    <location>
        <begin position="127"/>
        <end position="136"/>
    </location>
</feature>
<dbReference type="PANTHER" id="PTHR10194">
    <property type="entry name" value="RAS GTPASE-ACTIVATING PROTEINS"/>
    <property type="match status" value="1"/>
</dbReference>
<sequence length="681" mass="77910">MSKFTNLLRKSSSMNLTGGTAGDRSSIYIDSSNGGSSPDTSIINTPFGEAINEKVIEPTEIKLHEKNLNDIKVLLNDIIKSCKHYYDRGEQYSKTQVKWSQSFSKDYEKSTTHSTTAQQVYQQQQQNNGGETTTSDSNLGFIRALEQFTNSITKTSGYESEWINSVMEGLIKPIQLLIGAIDEKKQYRKKFDKAVQEYENIISKIKNQQTQKKIDILKIYNYEKEKTKIKQNYENVKNEYLYYLTDTENKMHTEFLDLLVLHYESMQLSNGNAYAEYAGIKTYIDSLRTWCLNEQDYFHKESIERDTRRIAELQKEEDVKHQPIIDLLVSPPFYLWKQLSEIRKTELFPPAPLPNAPIVVPPPPIHFIPNLVRIFEARGQLSELLIMMVQSDLPNISMTGTFLSHDVVSCEFIDEISNLPSSTPYLKYLFDQSITNIINYHDNYRINTQQGITNLIAEFEYILNIFQGSVEYLPPPFKKASVEIQNGLKKLSPGSNSPPIGCLLFSRVFAPVIARPHQHQLFHVIPSDQALEVLSFLSVMFTNFGTNQSFMGSTMCYQQLNESMDRWKPVITTFFDQVKQSDLTEWDSSISLNEVYHQDIPVIQSFIKRHYLNISGSFLSRDREQLSMFTHALGSLEADDPPSEKQSNSSKHSSSPSTPTLSPHSSYLNISVNSSGDENIE</sequence>
<dbReference type="InterPro" id="IPR039360">
    <property type="entry name" value="Ras_GTPase"/>
</dbReference>
<proteinExistence type="predicted"/>
<gene>
    <name evidence="5" type="ORF">RB653_003240</name>
</gene>
<dbReference type="InterPro" id="IPR008936">
    <property type="entry name" value="Rho_GTPase_activation_prot"/>
</dbReference>
<evidence type="ECO:0000313" key="6">
    <source>
        <dbReference type="Proteomes" id="UP001344447"/>
    </source>
</evidence>
<keyword evidence="1" id="KW-0343">GTPase activation</keyword>
<feature type="region of interest" description="Disordered" evidence="3">
    <location>
        <begin position="114"/>
        <end position="136"/>
    </location>
</feature>
<dbReference type="AlphaFoldDB" id="A0AAN7YNT4"/>
<comment type="caution">
    <text evidence="5">The sequence shown here is derived from an EMBL/GenBank/DDBJ whole genome shotgun (WGS) entry which is preliminary data.</text>
</comment>
<dbReference type="Pfam" id="PF16746">
    <property type="entry name" value="BAR_3"/>
    <property type="match status" value="1"/>
</dbReference>
<dbReference type="EMBL" id="JAVFKY010000004">
    <property type="protein sequence ID" value="KAK5578284.1"/>
    <property type="molecule type" value="Genomic_DNA"/>
</dbReference>
<dbReference type="CDD" id="cd07307">
    <property type="entry name" value="BAR"/>
    <property type="match status" value="1"/>
</dbReference>
<reference evidence="5 6" key="1">
    <citation type="submission" date="2023-11" db="EMBL/GenBank/DDBJ databases">
        <title>Dfirmibasis_genome.</title>
        <authorList>
            <person name="Edelbroek B."/>
            <person name="Kjellin J."/>
            <person name="Jerlstrom-Hultqvist J."/>
            <person name="Soderbom F."/>
        </authorList>
    </citation>
    <scope>NUCLEOTIDE SEQUENCE [LARGE SCALE GENOMIC DNA]</scope>
    <source>
        <strain evidence="5 6">TNS-C-14</strain>
    </source>
</reference>
<evidence type="ECO:0000259" key="4">
    <source>
        <dbReference type="PROSITE" id="PS50018"/>
    </source>
</evidence>
<dbReference type="GO" id="GO:0005737">
    <property type="term" value="C:cytoplasm"/>
    <property type="evidence" value="ECO:0007669"/>
    <property type="project" value="InterPro"/>
</dbReference>
<feature type="compositionally biased region" description="Polar residues" evidence="3">
    <location>
        <begin position="667"/>
        <end position="681"/>
    </location>
</feature>
<dbReference type="InterPro" id="IPR004148">
    <property type="entry name" value="BAR_dom"/>
</dbReference>
<dbReference type="Gene3D" id="1.10.506.10">
    <property type="entry name" value="GTPase Activation - p120gap, domain 1"/>
    <property type="match status" value="1"/>
</dbReference>
<dbReference type="Proteomes" id="UP001344447">
    <property type="component" value="Unassembled WGS sequence"/>
</dbReference>
<evidence type="ECO:0000256" key="3">
    <source>
        <dbReference type="SAM" id="MobiDB-lite"/>
    </source>
</evidence>
<dbReference type="SUPFAM" id="SSF48350">
    <property type="entry name" value="GTPase activation domain, GAP"/>
    <property type="match status" value="1"/>
</dbReference>
<evidence type="ECO:0000313" key="5">
    <source>
        <dbReference type="EMBL" id="KAK5578284.1"/>
    </source>
</evidence>